<dbReference type="OrthoDB" id="5418066at2"/>
<dbReference type="Pfam" id="PF09424">
    <property type="entry name" value="YqeY"/>
    <property type="match status" value="1"/>
</dbReference>
<evidence type="ECO:0008006" key="3">
    <source>
        <dbReference type="Google" id="ProtNLM"/>
    </source>
</evidence>
<name>A0A401FUA6_9BACT</name>
<dbReference type="PANTHER" id="PTHR28055:SF1">
    <property type="entry name" value="ALTERED INHERITANCE OF MITOCHONDRIA PROTEIN 41, MITOCHONDRIAL"/>
    <property type="match status" value="1"/>
</dbReference>
<dbReference type="EMBL" id="BEXT01000001">
    <property type="protein sequence ID" value="GBC60534.1"/>
    <property type="molecule type" value="Genomic_DNA"/>
</dbReference>
<protein>
    <recommendedName>
        <fullName evidence="3">Glutamyl-tRNA amidotransferase</fullName>
    </recommendedName>
</protein>
<evidence type="ECO:0000313" key="1">
    <source>
        <dbReference type="EMBL" id="GBC60534.1"/>
    </source>
</evidence>
<gene>
    <name evidence="1" type="ORF">DENIS_1491</name>
</gene>
<proteinExistence type="predicted"/>
<dbReference type="Proteomes" id="UP000288096">
    <property type="component" value="Unassembled WGS sequence"/>
</dbReference>
<comment type="caution">
    <text evidence="1">The sequence shown here is derived from an EMBL/GenBank/DDBJ whole genome shotgun (WGS) entry which is preliminary data.</text>
</comment>
<dbReference type="GO" id="GO:0016884">
    <property type="term" value="F:carbon-nitrogen ligase activity, with glutamine as amido-N-donor"/>
    <property type="evidence" value="ECO:0007669"/>
    <property type="project" value="InterPro"/>
</dbReference>
<reference evidence="2" key="1">
    <citation type="submission" date="2017-11" db="EMBL/GenBank/DDBJ databases">
        <authorList>
            <person name="Watanabe M."/>
            <person name="Kojima H."/>
        </authorList>
    </citation>
    <scope>NUCLEOTIDE SEQUENCE [LARGE SCALE GENOMIC DNA]</scope>
    <source>
        <strain evidence="2">Tokyo 01</strain>
    </source>
</reference>
<accession>A0A401FUA6</accession>
<sequence length="131" mass="14857">MRLQEQIKSDLKIAMKAKDEERKNAIRVVMGEFARLESKALSDDDVIKVLKKLIKSERELLEKTGGAETPFIGILEAYLPQMASEADILAWVRENIDLSEFKNKMQAMKPIMAHFGTQANGNVVKKILQQL</sequence>
<keyword evidence="2" id="KW-1185">Reference proteome</keyword>
<dbReference type="RefSeq" id="WP_124327937.1">
    <property type="nucleotide sequence ID" value="NZ_BEXT01000001.1"/>
</dbReference>
<organism evidence="1 2">
    <name type="scientific">Desulfonema ishimotonii</name>
    <dbReference type="NCBI Taxonomy" id="45657"/>
    <lineage>
        <taxon>Bacteria</taxon>
        <taxon>Pseudomonadati</taxon>
        <taxon>Thermodesulfobacteriota</taxon>
        <taxon>Desulfobacteria</taxon>
        <taxon>Desulfobacterales</taxon>
        <taxon>Desulfococcaceae</taxon>
        <taxon>Desulfonema</taxon>
    </lineage>
</organism>
<dbReference type="InterPro" id="IPR019004">
    <property type="entry name" value="YqeY/Aim41"/>
</dbReference>
<dbReference type="InterPro" id="IPR003789">
    <property type="entry name" value="Asn/Gln_tRNA_amidoTrase-B-like"/>
</dbReference>
<dbReference type="AlphaFoldDB" id="A0A401FUA6"/>
<dbReference type="Gene3D" id="1.10.1510.10">
    <property type="entry name" value="Uncharacterised protein YqeY/AIM41 PF09424, N-terminal domain"/>
    <property type="match status" value="1"/>
</dbReference>
<dbReference type="SUPFAM" id="SSF89095">
    <property type="entry name" value="GatB/YqeY motif"/>
    <property type="match status" value="1"/>
</dbReference>
<evidence type="ECO:0000313" key="2">
    <source>
        <dbReference type="Proteomes" id="UP000288096"/>
    </source>
</evidence>
<dbReference type="InterPro" id="IPR042184">
    <property type="entry name" value="YqeY/Aim41_N"/>
</dbReference>
<dbReference type="PANTHER" id="PTHR28055">
    <property type="entry name" value="ALTERED INHERITANCE OF MITOCHONDRIA PROTEIN 41, MITOCHONDRIAL"/>
    <property type="match status" value="1"/>
</dbReference>
<reference evidence="2" key="2">
    <citation type="submission" date="2019-01" db="EMBL/GenBank/DDBJ databases">
        <title>Genome sequence of Desulfonema ishimotonii strain Tokyo 01.</title>
        <authorList>
            <person name="Fukui M."/>
        </authorList>
    </citation>
    <scope>NUCLEOTIDE SEQUENCE [LARGE SCALE GENOMIC DNA]</scope>
    <source>
        <strain evidence="2">Tokyo 01</strain>
    </source>
</reference>